<dbReference type="InterPro" id="IPR003593">
    <property type="entry name" value="AAA+_ATPase"/>
</dbReference>
<dbReference type="InterPro" id="IPR026082">
    <property type="entry name" value="ABCA"/>
</dbReference>
<sequence length="2596" mass="289227">MKLSTDEGGEGGTGGAIRAYLVVGTQEGWREGRVEEVQLRDTAVLFNYDYQVQSEEGVPRCTSGEPDDSLLIFLPRAEGVVQGAAGSVAAGLVESGAAILLPHHHDSHHRPLHALAGWTRQVREAVKRAGVTSLVALAQRLQESDTLRRSCRAKVDKAGRVFHVLNNTDEVDEGGLSLVRSGERYRVETEGRAPPVLLATPSSEHARTLLLSLSDYLTGELHPEHGCQACVEASDTEFLGEEEEETQEGEKEEEIIMVGVFIERPQPFLSVTLSSVFNSQLPPQSTHYYIYNQVQEYEAQVAQLASDLREAGVRHVTLGDLVPDDPTMTQRKNDLLEACRTVQGCSWVLHWSATAFLNPGIAPCLIRLATHLHPSLYHHHHHHRRPVLAPALRVQQGDEASFWRGINNKNTSMPEPSWDHTSVISGNSSMRNHWRASCLRELYIIPRDVIIELTTPYTHPLYSNATLAFCAALRDAGVPMVVTTAVQNLGVLVNTTGYNLGAPDVTTYLKNADFWRVSYLTPQWRDIAAGNLSAVLRPCHEVYQFPAFNDQFCRDLLRLAYARNKWSPALKQDPRKRAPGRESVPTVDQWASDLGLGEMMDALYEDVLKKQLMISFPHSNPDVVVASQIARFRPGEMPGLPSHHDASSVTFHVHLSPSDLYQGGELEFPRQRCRVKAGAGDVVVFPGRLTHPKALRDVTEGELHKLIIHLDIWRAKTQGGGGEAAASASDSRRYLSVLYWRARERVNSVSCSRVFALSSRRWFSSSLYTLCGWLAQAKMGSSTSGLRKFWLLLWKNWILQRRRKIQTVLEVVVPLVFCVLLVVIRDLAPYGVFPNATHYNAFPITSLPDTLKPGQGEGMWDTITDSIIGDGISRRRRSLPLPERSHPHLRRKRQNFIESFFGFSLEPKWPIAYSPNTTAVTKLMNLVAERLVLAEKMYGFATEEDLVNYLSSLAKEQDKDAVVDILGGIVFTNPFPEDDILPHQLSYKIRLKGSQRAGQKRNPFLPPPQWYTELSYPLFQVPGPRSRTKNNGGRPGYFDEGFLAIQHAVDMSIAEFITGKDPGMTYTVEMQRMPYPPFIDDTYLVALQAWLPFVLLVSYIYPAINIVKSVVYEKEKKLKESMKIMGLKNYLHCSTSLITVLLCVHWHGPGSLAVLSQSDPSLVLVFLLLYTVTAICFCFFLSTLFSKANSAAAITGLIWFFTYVPYTVLRPRYASLTLGNKLALCLLCNTAMSLGCQLTSMFEGTGSGIQWNLLFSGVSPDDPFTLAHVFGMLVLDSLLFSILAWYIEALWPGDFGVPQPWYFPFMKSYWLGRSVDEVKEPVTPPIQNSMFFENDPKGILAGVQVKGLTKVFSRLNKVAVNKLNLNMYNGQITVLLGHNGAGKTTTMSMLTGLFPPTSGTALVGGHDIVTEMDEVRLSLGLCPQHDILFDDLTVSEHIIFFSKLKGMSGEAAEEEVRIMVKKLKLEDKKDALARTLSGGMKRKLSVGIALCGGSRVVFMDEPTSGMDPGARRLIWDLLQQERTGRTILLTTHFMEEADLLGDRIAIMANGVVQCCGTSLFLKKMYGAGYRLIIVKEKGCDVGAITQRLQAYIPDAELDQNVGAELSYVLPTAEVSKFEAMFLELEQKKAELKISSYGASQTTMDEVFLRVGEASEPDLVTQHRTTLLKAKAVANGVAGGGVRSAPHENGHLLEHADTIEEIPIDTSPGDQGRLMATWFNAATQRVTLALQNAKNAASNVLESPSPRRMPLLKNSGCLLLLQQFWAMLVKKVLYTFRNKFLTFAQNVIPVAFLILALVVVQTLPGVNDAPPEVHFSLNNFDGTVTTLQVMDPNNQTKELLGGLTGVFKGRNVLESVPPDANHTTEILEEAARDLPSFNQHNMVSLSINGGQDRASILAFFNNQPFHTPPLALALADIAVVRAFTNNNNITITTSNHPLPRTDIEKLTQDQRQNLGFQIGFNLAFGMSFLAASFVIFLIQERSSKAKHLQFVSGVNFVTYWLASAIWDYLLFIIPCCLCLLCLALFGMKGLSEGEQLGRIFLVMLMYCWASLPLMYLCSFFFSIPSGGFTKMIMVNIITGMATIITVTILRIPDLELQDVAQLLDWIFLLFPSYAMAAAITDIYSNFRSTEICKQPAFTLICSLNIAPNPCCREESRCGSFGCVEWTEDYLGWEKLGVGRMLVFLALEGVAFFLLITIVEMKVFQRVKYTLARLRRAITPWKSGRELEDGLDTEEDEDVVAERLRILNTPPDKLMDSDRLILRDLCKTYPGGLTAVDHINLGVPLGECFGLLGINGAGKTTTFKMLTGDLQVSEGDAYVNSYSIKADIKKVRQDIGYCPQFDALLDHLTGRETLRMFARLRGVPERLIDSTIKSLAEELLITQHLDNLFKNYSGGNKRKLSTGVALVGDPPLVLLDEPSSGMDPVARRLLWDALTSVRDAGRSIILTSHSMEECEALCTRLAIMVNGKFRCLGSPQHLKSKFSEGYSIILRVKMSEPEDGEGNYTIDQASPSRLPPEMRSVQTFIKETYPKSHLREMQWGRLEYFVPAEGLTWASVFGTLERSRQHLPIEDYSVTQTTLERVFLTFTRGQRPDEQDKR</sequence>
<feature type="transmembrane region" description="Helical" evidence="12">
    <location>
        <begin position="1089"/>
        <end position="1108"/>
    </location>
</feature>
<dbReference type="InterPro" id="IPR017871">
    <property type="entry name" value="ABC_transporter-like_CS"/>
</dbReference>
<dbReference type="GO" id="GO:0005319">
    <property type="term" value="F:lipid transporter activity"/>
    <property type="evidence" value="ECO:0007669"/>
    <property type="project" value="TreeGrafter"/>
</dbReference>
<proteinExistence type="predicted"/>
<protein>
    <recommendedName>
        <fullName evidence="13">ABC transporter domain-containing protein</fullName>
    </recommendedName>
</protein>
<keyword evidence="6" id="KW-0547">Nucleotide-binding</keyword>
<keyword evidence="10" id="KW-0560">Oxidoreductase</keyword>
<dbReference type="GO" id="GO:0016887">
    <property type="term" value="F:ATP hydrolysis activity"/>
    <property type="evidence" value="ECO:0007669"/>
    <property type="project" value="InterPro"/>
</dbReference>
<gene>
    <name evidence="14" type="ORF">O3P69_007544</name>
</gene>
<dbReference type="GO" id="GO:0140359">
    <property type="term" value="F:ABC-type transporter activity"/>
    <property type="evidence" value="ECO:0007669"/>
    <property type="project" value="InterPro"/>
</dbReference>
<comment type="cofactor">
    <cofactor evidence="1">
        <name>L-ascorbate</name>
        <dbReference type="ChEBI" id="CHEBI:38290"/>
    </cofactor>
</comment>
<feature type="transmembrane region" description="Helical" evidence="12">
    <location>
        <begin position="1129"/>
        <end position="1148"/>
    </location>
</feature>
<dbReference type="InterPro" id="IPR003439">
    <property type="entry name" value="ABC_transporter-like_ATP-bd"/>
</dbReference>
<feature type="transmembrane region" description="Helical" evidence="12">
    <location>
        <begin position="2179"/>
        <end position="2197"/>
    </location>
</feature>
<dbReference type="PANTHER" id="PTHR19229:SF250">
    <property type="entry name" value="ABC TRANSPORTER DOMAIN-CONTAINING PROTEIN-RELATED"/>
    <property type="match status" value="1"/>
</dbReference>
<evidence type="ECO:0000313" key="14">
    <source>
        <dbReference type="EMBL" id="KAK8404289.1"/>
    </source>
</evidence>
<evidence type="ECO:0000256" key="6">
    <source>
        <dbReference type="ARBA" id="ARBA00022741"/>
    </source>
</evidence>
<evidence type="ECO:0000256" key="1">
    <source>
        <dbReference type="ARBA" id="ARBA00001961"/>
    </source>
</evidence>
<dbReference type="Pfam" id="PF23321">
    <property type="entry name" value="R1_ABCA1"/>
    <property type="match status" value="1"/>
</dbReference>
<dbReference type="GO" id="GO:0005506">
    <property type="term" value="F:iron ion binding"/>
    <property type="evidence" value="ECO:0007669"/>
    <property type="project" value="InterPro"/>
</dbReference>
<accession>A0AAW0UX88</accession>
<feature type="transmembrane region" description="Helical" evidence="12">
    <location>
        <begin position="2101"/>
        <end position="2119"/>
    </location>
</feature>
<dbReference type="InterPro" id="IPR006620">
    <property type="entry name" value="Pro_4_hyd_alph"/>
</dbReference>
<dbReference type="Gene3D" id="2.60.120.620">
    <property type="entry name" value="q2cbj1_9rhob like domain"/>
    <property type="match status" value="1"/>
</dbReference>
<dbReference type="Proteomes" id="UP001487740">
    <property type="component" value="Unassembled WGS sequence"/>
</dbReference>
<dbReference type="InterPro" id="IPR013525">
    <property type="entry name" value="ABC2_TM"/>
</dbReference>
<dbReference type="PROSITE" id="PS50893">
    <property type="entry name" value="ABC_TRANSPORTER_2"/>
    <property type="match status" value="2"/>
</dbReference>
<dbReference type="SMART" id="SM00382">
    <property type="entry name" value="AAA"/>
    <property type="match status" value="2"/>
</dbReference>
<evidence type="ECO:0000256" key="10">
    <source>
        <dbReference type="ARBA" id="ARBA00023002"/>
    </source>
</evidence>
<dbReference type="Pfam" id="PF12698">
    <property type="entry name" value="ABC2_membrane_3"/>
    <property type="match status" value="2"/>
</dbReference>
<keyword evidence="4 12" id="KW-0812">Transmembrane</keyword>
<dbReference type="CDD" id="cd03263">
    <property type="entry name" value="ABC_subfamily_A"/>
    <property type="match status" value="2"/>
</dbReference>
<feature type="transmembrane region" description="Helical" evidence="12">
    <location>
        <begin position="1188"/>
        <end position="1206"/>
    </location>
</feature>
<keyword evidence="5" id="KW-0677">Repeat</keyword>
<dbReference type="InterPro" id="IPR056264">
    <property type="entry name" value="R2_ABCA1-4-like"/>
</dbReference>
<keyword evidence="3" id="KW-0813">Transport</keyword>
<evidence type="ECO:0000256" key="4">
    <source>
        <dbReference type="ARBA" id="ARBA00022692"/>
    </source>
</evidence>
<organism evidence="14 15">
    <name type="scientific">Scylla paramamosain</name>
    <name type="common">Mud crab</name>
    <dbReference type="NCBI Taxonomy" id="85552"/>
    <lineage>
        <taxon>Eukaryota</taxon>
        <taxon>Metazoa</taxon>
        <taxon>Ecdysozoa</taxon>
        <taxon>Arthropoda</taxon>
        <taxon>Crustacea</taxon>
        <taxon>Multicrustacea</taxon>
        <taxon>Malacostraca</taxon>
        <taxon>Eumalacostraca</taxon>
        <taxon>Eucarida</taxon>
        <taxon>Decapoda</taxon>
        <taxon>Pleocyemata</taxon>
        <taxon>Brachyura</taxon>
        <taxon>Eubrachyura</taxon>
        <taxon>Portunoidea</taxon>
        <taxon>Portunidae</taxon>
        <taxon>Portuninae</taxon>
        <taxon>Scylla</taxon>
    </lineage>
</organism>
<feature type="transmembrane region" description="Helical" evidence="12">
    <location>
        <begin position="2066"/>
        <end position="2089"/>
    </location>
</feature>
<keyword evidence="8" id="KW-0223">Dioxygenase</keyword>
<dbReference type="SMART" id="SM00702">
    <property type="entry name" value="P4Hc"/>
    <property type="match status" value="1"/>
</dbReference>
<name>A0AAW0UX88_SCYPA</name>
<dbReference type="FunFam" id="3.40.50.300:FF:000298">
    <property type="entry name" value="ATP-binding cassette sub-family A member 12"/>
    <property type="match status" value="1"/>
</dbReference>
<keyword evidence="7" id="KW-0067">ATP-binding</keyword>
<dbReference type="EMBL" id="JARAKH010000004">
    <property type="protein sequence ID" value="KAK8404289.1"/>
    <property type="molecule type" value="Genomic_DNA"/>
</dbReference>
<dbReference type="SUPFAM" id="SSF52540">
    <property type="entry name" value="P-loop containing nucleoside triphosphate hydrolases"/>
    <property type="match status" value="2"/>
</dbReference>
<dbReference type="GO" id="GO:0005524">
    <property type="term" value="F:ATP binding"/>
    <property type="evidence" value="ECO:0007669"/>
    <property type="project" value="UniProtKB-KW"/>
</dbReference>
<evidence type="ECO:0000313" key="15">
    <source>
        <dbReference type="Proteomes" id="UP001487740"/>
    </source>
</evidence>
<feature type="domain" description="ABC transporter" evidence="13">
    <location>
        <begin position="1343"/>
        <end position="1574"/>
    </location>
</feature>
<dbReference type="GO" id="GO:0051213">
    <property type="term" value="F:dioxygenase activity"/>
    <property type="evidence" value="ECO:0007669"/>
    <property type="project" value="UniProtKB-KW"/>
</dbReference>
<dbReference type="GO" id="GO:0016705">
    <property type="term" value="F:oxidoreductase activity, acting on paired donors, with incorporation or reduction of molecular oxygen"/>
    <property type="evidence" value="ECO:0007669"/>
    <property type="project" value="InterPro"/>
</dbReference>
<dbReference type="GO" id="GO:0016020">
    <property type="term" value="C:membrane"/>
    <property type="evidence" value="ECO:0007669"/>
    <property type="project" value="UniProtKB-SubCell"/>
</dbReference>
<feature type="domain" description="ABC transporter" evidence="13">
    <location>
        <begin position="2258"/>
        <end position="2489"/>
    </location>
</feature>
<feature type="transmembrane region" description="Helical" evidence="12">
    <location>
        <begin position="2038"/>
        <end position="2060"/>
    </location>
</feature>
<evidence type="ECO:0000256" key="11">
    <source>
        <dbReference type="ARBA" id="ARBA00023136"/>
    </source>
</evidence>
<evidence type="ECO:0000256" key="12">
    <source>
        <dbReference type="SAM" id="Phobius"/>
    </source>
</evidence>
<comment type="caution">
    <text evidence="14">The sequence shown here is derived from an EMBL/GenBank/DDBJ whole genome shotgun (WGS) entry which is preliminary data.</text>
</comment>
<evidence type="ECO:0000256" key="2">
    <source>
        <dbReference type="ARBA" id="ARBA00004141"/>
    </source>
</evidence>
<reference evidence="14 15" key="1">
    <citation type="submission" date="2023-03" db="EMBL/GenBank/DDBJ databases">
        <title>High-quality genome of Scylla paramamosain provides insights in environmental adaptation.</title>
        <authorList>
            <person name="Zhang L."/>
        </authorList>
    </citation>
    <scope>NUCLEOTIDE SEQUENCE [LARGE SCALE GENOMIC DNA]</scope>
    <source>
        <strain evidence="14">LZ_2023a</strain>
        <tissue evidence="14">Muscle</tissue>
    </source>
</reference>
<keyword evidence="9 12" id="KW-1133">Transmembrane helix</keyword>
<feature type="transmembrane region" description="Helical" evidence="12">
    <location>
        <begin position="1998"/>
        <end position="2026"/>
    </location>
</feature>
<comment type="subcellular location">
    <subcellularLocation>
        <location evidence="2">Membrane</location>
        <topology evidence="2">Multi-pass membrane protein</topology>
    </subcellularLocation>
</comment>
<dbReference type="FunFam" id="3.40.50.300:FF:000327">
    <property type="entry name" value="ATP-binding cassette sub-family A member 3"/>
    <property type="match status" value="1"/>
</dbReference>
<dbReference type="PROSITE" id="PS00211">
    <property type="entry name" value="ABC_TRANSPORTER_1"/>
    <property type="match status" value="1"/>
</dbReference>
<evidence type="ECO:0000256" key="9">
    <source>
        <dbReference type="ARBA" id="ARBA00022989"/>
    </source>
</evidence>
<evidence type="ECO:0000256" key="3">
    <source>
        <dbReference type="ARBA" id="ARBA00022448"/>
    </source>
</evidence>
<dbReference type="Gene3D" id="3.40.50.300">
    <property type="entry name" value="P-loop containing nucleotide triphosphate hydrolases"/>
    <property type="match status" value="2"/>
</dbReference>
<feature type="transmembrane region" description="Helical" evidence="12">
    <location>
        <begin position="1957"/>
        <end position="1978"/>
    </location>
</feature>
<dbReference type="PANTHER" id="PTHR19229">
    <property type="entry name" value="ATP-BINDING CASSETTE TRANSPORTER SUBFAMILY A ABCA"/>
    <property type="match status" value="1"/>
</dbReference>
<evidence type="ECO:0000256" key="8">
    <source>
        <dbReference type="ARBA" id="ARBA00022964"/>
    </source>
</evidence>
<dbReference type="Pfam" id="PF00005">
    <property type="entry name" value="ABC_tran"/>
    <property type="match status" value="2"/>
</dbReference>
<dbReference type="GO" id="GO:0031418">
    <property type="term" value="F:L-ascorbic acid binding"/>
    <property type="evidence" value="ECO:0007669"/>
    <property type="project" value="InterPro"/>
</dbReference>
<keyword evidence="15" id="KW-1185">Reference proteome</keyword>
<evidence type="ECO:0000256" key="5">
    <source>
        <dbReference type="ARBA" id="ARBA00022737"/>
    </source>
</evidence>
<dbReference type="InterPro" id="IPR027417">
    <property type="entry name" value="P-loop_NTPase"/>
</dbReference>
<evidence type="ECO:0000259" key="13">
    <source>
        <dbReference type="PROSITE" id="PS50893"/>
    </source>
</evidence>
<keyword evidence="11 12" id="KW-0472">Membrane</keyword>
<evidence type="ECO:0000256" key="7">
    <source>
        <dbReference type="ARBA" id="ARBA00022840"/>
    </source>
</evidence>
<feature type="transmembrane region" description="Helical" evidence="12">
    <location>
        <begin position="1160"/>
        <end position="1181"/>
    </location>
</feature>